<gene>
    <name evidence="1" type="ORF">CROST_016740</name>
</gene>
<reference evidence="1 2" key="1">
    <citation type="submission" date="2022-04" db="EMBL/GenBank/DDBJ databases">
        <title>Genome sequence of C. roseum typestrain.</title>
        <authorList>
            <person name="Poehlein A."/>
            <person name="Schoch T."/>
            <person name="Duerre P."/>
            <person name="Daniel R."/>
        </authorList>
    </citation>
    <scope>NUCLEOTIDE SEQUENCE [LARGE SCALE GENOMIC DNA]</scope>
    <source>
        <strain evidence="1 2">DSM 7320</strain>
    </source>
</reference>
<dbReference type="STRING" id="84029.CROST_11420"/>
<dbReference type="AlphaFoldDB" id="A0A1S8LWN6"/>
<evidence type="ECO:0000313" key="2">
    <source>
        <dbReference type="Proteomes" id="UP000190951"/>
    </source>
</evidence>
<name>A0A1S8LWN6_9CLOT</name>
<accession>A0A1S8LWN6</accession>
<dbReference type="EMBL" id="CP096983">
    <property type="protein sequence ID" value="URZ10958.1"/>
    <property type="molecule type" value="Genomic_DNA"/>
</dbReference>
<organism evidence="1 2">
    <name type="scientific">Clostridium felsineum</name>
    <dbReference type="NCBI Taxonomy" id="36839"/>
    <lineage>
        <taxon>Bacteria</taxon>
        <taxon>Bacillati</taxon>
        <taxon>Bacillota</taxon>
        <taxon>Clostridia</taxon>
        <taxon>Eubacteriales</taxon>
        <taxon>Clostridiaceae</taxon>
        <taxon>Clostridium</taxon>
    </lineage>
</organism>
<sequence>MGMIDENLAKRSHENYSFSSYKRDSATSEYNQLVNEAAEQIEKAKTRVSDEGKARLDKLLERYKANMSNWINKHNSNGANHVSVMIAGPANYNMRRHEKYMQKEAKLWDEYDKIKDIGSQISRIVNADKIISSDDENAITKLKEKLKKAEDEHEKYKEYNAKARKEGKQQLNGYVLQNSNARIRSIKKRIEKLEVAAKDETKEIQVGDIKIIDNVEANRVQIVFDNKPSKEMRDTLKRFAFKWSPRNKAWQRFRSLRALMIAKDVCTSDEEKQND</sequence>
<protein>
    <submittedName>
        <fullName evidence="1">Uncharacterized protein</fullName>
    </submittedName>
</protein>
<dbReference type="KEGG" id="crw:CROST_016740"/>
<proteinExistence type="predicted"/>
<evidence type="ECO:0000313" key="1">
    <source>
        <dbReference type="EMBL" id="URZ10958.1"/>
    </source>
</evidence>
<dbReference type="RefSeq" id="WP_077834959.1">
    <property type="nucleotide sequence ID" value="NZ_CP096983.1"/>
</dbReference>
<keyword evidence="2" id="KW-1185">Reference proteome</keyword>
<dbReference type="Proteomes" id="UP000190951">
    <property type="component" value="Chromosome"/>
</dbReference>